<evidence type="ECO:0000256" key="2">
    <source>
        <dbReference type="SAM" id="MobiDB-lite"/>
    </source>
</evidence>
<feature type="domain" description="HYR" evidence="3">
    <location>
        <begin position="452"/>
        <end position="532"/>
    </location>
</feature>
<dbReference type="AlphaFoldDB" id="A0A381TF66"/>
<name>A0A381TF66_9ZZZZ</name>
<dbReference type="PANTHER" id="PTHR24273:SF32">
    <property type="entry name" value="HYALIN"/>
    <property type="match status" value="1"/>
</dbReference>
<gene>
    <name evidence="4" type="ORF">METZ01_LOCUS67243</name>
</gene>
<dbReference type="Pfam" id="PF02494">
    <property type="entry name" value="HYR"/>
    <property type="match status" value="1"/>
</dbReference>
<dbReference type="EMBL" id="UINC01004446">
    <property type="protein sequence ID" value="SVA14389.1"/>
    <property type="molecule type" value="Genomic_DNA"/>
</dbReference>
<evidence type="ECO:0000259" key="3">
    <source>
        <dbReference type="PROSITE" id="PS50825"/>
    </source>
</evidence>
<evidence type="ECO:0000313" key="4">
    <source>
        <dbReference type="EMBL" id="SVA14389.1"/>
    </source>
</evidence>
<evidence type="ECO:0000256" key="1">
    <source>
        <dbReference type="ARBA" id="ARBA00022737"/>
    </source>
</evidence>
<proteinExistence type="predicted"/>
<keyword evidence="1" id="KW-0677">Repeat</keyword>
<sequence length="545" mass="60110">MPLPLFEIKIAGKPIAIIKSGDRQLQFVKIKKFHSKYFATKDGIYEIDDEYSYQYSKTAIFFYNFSNNKPISLLAVNEVTEKLKGVGDSELFNRDRFLASLGPNTDTTKIALPPDRTTELSASTKHFVQDYATDDEASKTDVMVQIHSQKNAIPVKSSNLLGFGANRGDYAFIQIAHKKLDICPMVLHDDRAYTKYGVFTATRDNVYMYKKQVVCFFVLSDSEDKTILPMPKKADKVRKQIIRKARKDKKRWGFLETFHTPRKSLTKPTPKQSEKISTPGAEGPKLKTPKSQNIKLPKNISLSTEKSLIQYQADSPSIYKTTLNELHLSKTAVATKLSDPLKKAIPIVVVFGCVMGLAIVMSNAPPMMDKFAEYLGIQPPQIVLLTPDEAREAGLDVSALDVAPEGFKVCHDDHTGKQIACPPGSVTLDDTEETTEMGGDVVSVDVIIPDVEDTVAPTLALPSDMEIQSDNDRGAKVQWTVSATDNVDTEVEVICDPSSGKIFPIGETDVLCVATDKAGNSSYGSFLVTVLPQTNEGKAFPILPP</sequence>
<organism evidence="4">
    <name type="scientific">marine metagenome</name>
    <dbReference type="NCBI Taxonomy" id="408172"/>
    <lineage>
        <taxon>unclassified sequences</taxon>
        <taxon>metagenomes</taxon>
        <taxon>ecological metagenomes</taxon>
    </lineage>
</organism>
<protein>
    <recommendedName>
        <fullName evidence="3">HYR domain-containing protein</fullName>
    </recommendedName>
</protein>
<accession>A0A381TF66</accession>
<dbReference type="PROSITE" id="PS50825">
    <property type="entry name" value="HYR"/>
    <property type="match status" value="1"/>
</dbReference>
<feature type="region of interest" description="Disordered" evidence="2">
    <location>
        <begin position="261"/>
        <end position="293"/>
    </location>
</feature>
<dbReference type="PANTHER" id="PTHR24273">
    <property type="entry name" value="FI04643P-RELATED"/>
    <property type="match status" value="1"/>
</dbReference>
<reference evidence="4" key="1">
    <citation type="submission" date="2018-05" db="EMBL/GenBank/DDBJ databases">
        <authorList>
            <person name="Lanie J.A."/>
            <person name="Ng W.-L."/>
            <person name="Kazmierczak K.M."/>
            <person name="Andrzejewski T.M."/>
            <person name="Davidsen T.M."/>
            <person name="Wayne K.J."/>
            <person name="Tettelin H."/>
            <person name="Glass J.I."/>
            <person name="Rusch D."/>
            <person name="Podicherti R."/>
            <person name="Tsui H.-C.T."/>
            <person name="Winkler M.E."/>
        </authorList>
    </citation>
    <scope>NUCLEOTIDE SEQUENCE</scope>
</reference>
<dbReference type="InterPro" id="IPR003410">
    <property type="entry name" value="HYR_dom"/>
</dbReference>